<dbReference type="GO" id="GO:0006891">
    <property type="term" value="P:intra-Golgi vesicle-mediated transport"/>
    <property type="evidence" value="ECO:0007669"/>
    <property type="project" value="InterPro"/>
</dbReference>
<reference evidence="8" key="2">
    <citation type="submission" date="2023-05" db="EMBL/GenBank/DDBJ databases">
        <authorList>
            <person name="Schelkunov M.I."/>
        </authorList>
    </citation>
    <scope>NUCLEOTIDE SEQUENCE</scope>
    <source>
        <strain evidence="8">Hsosn_3</strain>
        <tissue evidence="8">Leaf</tissue>
    </source>
</reference>
<gene>
    <name evidence="8" type="ORF">POM88_011160</name>
</gene>
<dbReference type="EMBL" id="JAUIZM010000003">
    <property type="protein sequence ID" value="KAK1392104.1"/>
    <property type="molecule type" value="Genomic_DNA"/>
</dbReference>
<dbReference type="GO" id="GO:0015031">
    <property type="term" value="P:protein transport"/>
    <property type="evidence" value="ECO:0007669"/>
    <property type="project" value="UniProtKB-KW"/>
</dbReference>
<name>A0AAD8N0J1_9APIA</name>
<comment type="similarity">
    <text evidence="2">Belongs to the COG1 family.</text>
</comment>
<dbReference type="AlphaFoldDB" id="A0AAD8N0J1"/>
<proteinExistence type="inferred from homology"/>
<evidence type="ECO:0000256" key="6">
    <source>
        <dbReference type="ARBA" id="ARBA00023034"/>
    </source>
</evidence>
<evidence type="ECO:0000313" key="8">
    <source>
        <dbReference type="EMBL" id="KAK1392104.1"/>
    </source>
</evidence>
<organism evidence="8 9">
    <name type="scientific">Heracleum sosnowskyi</name>
    <dbReference type="NCBI Taxonomy" id="360622"/>
    <lineage>
        <taxon>Eukaryota</taxon>
        <taxon>Viridiplantae</taxon>
        <taxon>Streptophyta</taxon>
        <taxon>Embryophyta</taxon>
        <taxon>Tracheophyta</taxon>
        <taxon>Spermatophyta</taxon>
        <taxon>Magnoliopsida</taxon>
        <taxon>eudicotyledons</taxon>
        <taxon>Gunneridae</taxon>
        <taxon>Pentapetalae</taxon>
        <taxon>asterids</taxon>
        <taxon>campanulids</taxon>
        <taxon>Apiales</taxon>
        <taxon>Apiaceae</taxon>
        <taxon>Apioideae</taxon>
        <taxon>apioid superclade</taxon>
        <taxon>Tordylieae</taxon>
        <taxon>Tordyliinae</taxon>
        <taxon>Heracleum</taxon>
    </lineage>
</organism>
<dbReference type="InterPro" id="IPR033370">
    <property type="entry name" value="COG1"/>
</dbReference>
<keyword evidence="4" id="KW-0813">Transport</keyword>
<evidence type="ECO:0000256" key="1">
    <source>
        <dbReference type="ARBA" id="ARBA00004395"/>
    </source>
</evidence>
<sequence length="234" mass="26281">MKSNTPKLPTGRQAAMTEADSIACRVKYLVNTPDIIQGYLDKFMLLESATRFMTAKYVHCCLDQIENYNNDLNNHWNIIVESFQVEISKRSRETLLLLDLSIDVYADALAAIMFIDRLPLSPRTIPLLKRTFLTSLNSPVSHLFSGIPNPDFEIVSWHSFAVTQIGLFDQTKRHFCLEWFDACGLHMLSDVNGDIFGKYLINIEHDTSSTAGVSKSANQSTSEVIATVIVAKVC</sequence>
<evidence type="ECO:0000256" key="7">
    <source>
        <dbReference type="ARBA" id="ARBA00023136"/>
    </source>
</evidence>
<comment type="caution">
    <text evidence="8">The sequence shown here is derived from an EMBL/GenBank/DDBJ whole genome shotgun (WGS) entry which is preliminary data.</text>
</comment>
<accession>A0AAD8N0J1</accession>
<evidence type="ECO:0000256" key="2">
    <source>
        <dbReference type="ARBA" id="ARBA00006653"/>
    </source>
</evidence>
<keyword evidence="5" id="KW-0653">Protein transport</keyword>
<dbReference type="PANTHER" id="PTHR31658">
    <property type="entry name" value="CONSERVED OLIGOMERIC GOLGI COMPLEX SUBUNIT 1"/>
    <property type="match status" value="1"/>
</dbReference>
<dbReference type="GO" id="GO:0017119">
    <property type="term" value="C:Golgi transport complex"/>
    <property type="evidence" value="ECO:0007669"/>
    <property type="project" value="InterPro"/>
</dbReference>
<evidence type="ECO:0000313" key="9">
    <source>
        <dbReference type="Proteomes" id="UP001237642"/>
    </source>
</evidence>
<keyword evidence="9" id="KW-1185">Reference proteome</keyword>
<reference evidence="8" key="1">
    <citation type="submission" date="2023-02" db="EMBL/GenBank/DDBJ databases">
        <title>Genome of toxic invasive species Heracleum sosnowskyi carries increased number of genes despite the absence of recent whole-genome duplications.</title>
        <authorList>
            <person name="Schelkunov M."/>
            <person name="Shtratnikova V."/>
            <person name="Makarenko M."/>
            <person name="Klepikova A."/>
            <person name="Omelchenko D."/>
            <person name="Novikova G."/>
            <person name="Obukhova E."/>
            <person name="Bogdanov V."/>
            <person name="Penin A."/>
            <person name="Logacheva M."/>
        </authorList>
    </citation>
    <scope>NUCLEOTIDE SEQUENCE</scope>
    <source>
        <strain evidence="8">Hsosn_3</strain>
        <tissue evidence="8">Leaf</tissue>
    </source>
</reference>
<dbReference type="Proteomes" id="UP001237642">
    <property type="component" value="Unassembled WGS sequence"/>
</dbReference>
<protein>
    <recommendedName>
        <fullName evidence="3">Conserved oligomeric Golgi complex subunit 1</fullName>
    </recommendedName>
</protein>
<keyword evidence="7" id="KW-0472">Membrane</keyword>
<dbReference type="GO" id="GO:0000139">
    <property type="term" value="C:Golgi membrane"/>
    <property type="evidence" value="ECO:0007669"/>
    <property type="project" value="UniProtKB-SubCell"/>
</dbReference>
<evidence type="ECO:0000256" key="4">
    <source>
        <dbReference type="ARBA" id="ARBA00022448"/>
    </source>
</evidence>
<keyword evidence="6" id="KW-0333">Golgi apparatus</keyword>
<dbReference type="PANTHER" id="PTHR31658:SF0">
    <property type="entry name" value="CONSERVED OLIGOMERIC GOLGI COMPLEX SUBUNIT 1"/>
    <property type="match status" value="1"/>
</dbReference>
<comment type="subcellular location">
    <subcellularLocation>
        <location evidence="1">Golgi apparatus membrane</location>
        <topology evidence="1">Peripheral membrane protein</topology>
    </subcellularLocation>
</comment>
<evidence type="ECO:0000256" key="3">
    <source>
        <dbReference type="ARBA" id="ARBA00020978"/>
    </source>
</evidence>
<evidence type="ECO:0000256" key="5">
    <source>
        <dbReference type="ARBA" id="ARBA00022927"/>
    </source>
</evidence>